<evidence type="ECO:0000313" key="1">
    <source>
        <dbReference type="EMBL" id="BDG68086.1"/>
    </source>
</evidence>
<protein>
    <submittedName>
        <fullName evidence="1">Uncharacterized protein</fullName>
    </submittedName>
</protein>
<sequence>MNDSFKSVLEASLRKRECIATPEIQEIYGHRKNNVVTGFEFMKACLVSFDTWFKE</sequence>
<evidence type="ECO:0000313" key="2">
    <source>
        <dbReference type="Proteomes" id="UP000831692"/>
    </source>
</evidence>
<keyword evidence="2" id="KW-1185">Reference proteome</keyword>
<name>A0ABN6NQH3_9ENTE</name>
<gene>
    <name evidence="1" type="ORF">ENLAB_16500</name>
</gene>
<reference evidence="1 2" key="1">
    <citation type="submission" date="2022-03" db="EMBL/GenBank/DDBJ databases">
        <title>Complete genome sequence of Enterococcus innesii DB-1.</title>
        <authorList>
            <person name="Fukuda D."/>
            <person name="Nolasco-Hipolito C."/>
        </authorList>
    </citation>
    <scope>NUCLEOTIDE SEQUENCE [LARGE SCALE GENOMIC DNA]</scope>
    <source>
        <strain evidence="1 2">DB-1</strain>
    </source>
</reference>
<proteinExistence type="predicted"/>
<dbReference type="EMBL" id="AP025635">
    <property type="protein sequence ID" value="BDG68086.1"/>
    <property type="molecule type" value="Genomic_DNA"/>
</dbReference>
<accession>A0ABN6NQH3</accession>
<organism evidence="1 2">
    <name type="scientific">Enterococcus innesii</name>
    <dbReference type="NCBI Taxonomy" id="2839759"/>
    <lineage>
        <taxon>Bacteria</taxon>
        <taxon>Bacillati</taxon>
        <taxon>Bacillota</taxon>
        <taxon>Bacilli</taxon>
        <taxon>Lactobacillales</taxon>
        <taxon>Enterococcaceae</taxon>
        <taxon>Enterococcus</taxon>
    </lineage>
</organism>
<dbReference type="Proteomes" id="UP000831692">
    <property type="component" value="Chromosome"/>
</dbReference>